<name>A0A1I5AL93_9RHOB</name>
<evidence type="ECO:0000313" key="3">
    <source>
        <dbReference type="Proteomes" id="UP000198599"/>
    </source>
</evidence>
<accession>A0A1I5AL93</accession>
<sequence length="174" mass="18778">MKLLRTAVLTATTALVSLPALAETKVLSSVEVEADLSAYSDSNALEFWPTLDKDLSQAIAQRVEFDDSSEAPRVRVEINRIAIDGDTILPDTGEFNQLEGAVRVYEGLNAGNANSEVGLSNDEAVQSFPFRLKAETADGEAPEGWILVAPSKDDFYSALVNAYADGVLDRIKVK</sequence>
<reference evidence="3" key="1">
    <citation type="submission" date="2016-10" db="EMBL/GenBank/DDBJ databases">
        <authorList>
            <person name="Varghese N."/>
            <person name="Submissions S."/>
        </authorList>
    </citation>
    <scope>NUCLEOTIDE SEQUENCE [LARGE SCALE GENOMIC DNA]</scope>
    <source>
        <strain evidence="3">DSM 28463</strain>
    </source>
</reference>
<dbReference type="RefSeq" id="WP_092836299.1">
    <property type="nucleotide sequence ID" value="NZ_FOVP01000006.1"/>
</dbReference>
<proteinExistence type="predicted"/>
<dbReference type="OrthoDB" id="7864938at2"/>
<dbReference type="AlphaFoldDB" id="A0A1I5AL93"/>
<evidence type="ECO:0000313" key="2">
    <source>
        <dbReference type="EMBL" id="SFN63178.1"/>
    </source>
</evidence>
<dbReference type="Proteomes" id="UP000198599">
    <property type="component" value="Unassembled WGS sequence"/>
</dbReference>
<keyword evidence="3" id="KW-1185">Reference proteome</keyword>
<feature type="chain" id="PRO_5011641925" evidence="1">
    <location>
        <begin position="23"/>
        <end position="174"/>
    </location>
</feature>
<feature type="signal peptide" evidence="1">
    <location>
        <begin position="1"/>
        <end position="22"/>
    </location>
</feature>
<protein>
    <submittedName>
        <fullName evidence="2">Uncharacterized protein</fullName>
    </submittedName>
</protein>
<keyword evidence="1" id="KW-0732">Signal</keyword>
<dbReference type="EMBL" id="FOVP01000006">
    <property type="protein sequence ID" value="SFN63178.1"/>
    <property type="molecule type" value="Genomic_DNA"/>
</dbReference>
<gene>
    <name evidence="2" type="ORF">SAMN04487859_10661</name>
</gene>
<organism evidence="2 3">
    <name type="scientific">Roseovarius lutimaris</name>
    <dbReference type="NCBI Taxonomy" id="1005928"/>
    <lineage>
        <taxon>Bacteria</taxon>
        <taxon>Pseudomonadati</taxon>
        <taxon>Pseudomonadota</taxon>
        <taxon>Alphaproteobacteria</taxon>
        <taxon>Rhodobacterales</taxon>
        <taxon>Roseobacteraceae</taxon>
        <taxon>Roseovarius</taxon>
    </lineage>
</organism>
<evidence type="ECO:0000256" key="1">
    <source>
        <dbReference type="SAM" id="SignalP"/>
    </source>
</evidence>